<gene>
    <name evidence="1" type="ORF">L4G47_11795</name>
</gene>
<name>A0ABS9I546_9PSED</name>
<comment type="caution">
    <text evidence="1">The sequence shown here is derived from an EMBL/GenBank/DDBJ whole genome shotgun (WGS) entry which is preliminary data.</text>
</comment>
<evidence type="ECO:0000313" key="2">
    <source>
        <dbReference type="Proteomes" id="UP001162905"/>
    </source>
</evidence>
<protein>
    <recommendedName>
        <fullName evidence="3">Lipoprotein</fullName>
    </recommendedName>
</protein>
<dbReference type="PROSITE" id="PS51257">
    <property type="entry name" value="PROKAR_LIPOPROTEIN"/>
    <property type="match status" value="1"/>
</dbReference>
<proteinExistence type="predicted"/>
<dbReference type="Proteomes" id="UP001162905">
    <property type="component" value="Unassembled WGS sequence"/>
</dbReference>
<keyword evidence="2" id="KW-1185">Reference proteome</keyword>
<evidence type="ECO:0000313" key="1">
    <source>
        <dbReference type="EMBL" id="MCF7542908.1"/>
    </source>
</evidence>
<dbReference type="RefSeq" id="WP_237252215.1">
    <property type="nucleotide sequence ID" value="NZ_JAKJXF010000002.1"/>
</dbReference>
<sequence length="211" mass="23419">MQGKIAILAIAVAFIAGCSDPKKASEENFEKAAQAYLDTQYPKCFVLTAFPVQTEDFDMSGRSKLLHALAGVGIVKETELSRKEIPKSLFSEARIDISYSYDLTEEGRKYYRDGVQKLMNGNTVGGLCVGKAKIVKIDQFSEPGEMMGQKISRVTYSYQVTDLPNWAHDQNLLASARDLSTAVAGEKLPIRETRAMILTNNGWVHERLFGK</sequence>
<organism evidence="1 2">
    <name type="scientific">Pseudomonas petrae</name>
    <dbReference type="NCBI Taxonomy" id="2912190"/>
    <lineage>
        <taxon>Bacteria</taxon>
        <taxon>Pseudomonadati</taxon>
        <taxon>Pseudomonadota</taxon>
        <taxon>Gammaproteobacteria</taxon>
        <taxon>Pseudomonadales</taxon>
        <taxon>Pseudomonadaceae</taxon>
        <taxon>Pseudomonas</taxon>
    </lineage>
</organism>
<reference evidence="1" key="1">
    <citation type="submission" date="2022-01" db="EMBL/GenBank/DDBJ databases">
        <title>Pseudomonas sp. nov. isolated from Antarctic regolith.</title>
        <authorList>
            <person name="Novakova D."/>
            <person name="Sedlar K."/>
        </authorList>
    </citation>
    <scope>NUCLEOTIDE SEQUENCE</scope>
    <source>
        <strain evidence="1">P2647</strain>
    </source>
</reference>
<dbReference type="EMBL" id="JAKJXH010000010">
    <property type="protein sequence ID" value="MCF7542908.1"/>
    <property type="molecule type" value="Genomic_DNA"/>
</dbReference>
<evidence type="ECO:0008006" key="3">
    <source>
        <dbReference type="Google" id="ProtNLM"/>
    </source>
</evidence>
<accession>A0ABS9I546</accession>